<keyword evidence="9" id="KW-1185">Reference proteome</keyword>
<evidence type="ECO:0000256" key="1">
    <source>
        <dbReference type="ARBA" id="ARBA00006149"/>
    </source>
</evidence>
<dbReference type="PROSITE" id="PS00092">
    <property type="entry name" value="N6_MTASE"/>
    <property type="match status" value="1"/>
</dbReference>
<dbReference type="InterPro" id="IPR055487">
    <property type="entry name" value="DUF7059"/>
</dbReference>
<organism evidence="8 9">
    <name type="scientific">Arthrobacter mangrovi</name>
    <dbReference type="NCBI Taxonomy" id="2966350"/>
    <lineage>
        <taxon>Bacteria</taxon>
        <taxon>Bacillati</taxon>
        <taxon>Actinomycetota</taxon>
        <taxon>Actinomycetes</taxon>
        <taxon>Micrococcales</taxon>
        <taxon>Micrococcaceae</taxon>
        <taxon>Arthrobacter</taxon>
    </lineage>
</organism>
<keyword evidence="3" id="KW-0808">Transferase</keyword>
<sequence>MDFSLSLQARPVPAPICRGRTSRTADPRAPPRLSSVTEFRTGNVPQAPQSTDQRLIAALAEDLRALDYTVDGVERLLGPAAYEALGRDQLVPAKLATERPSEADAPEPLAAVVRLWLLGEDVEEAHLAAALPGLGLDGLAALGLATNDGGWFRADVDLRPYAFDATNLWVASDLGAHQRPGVLRHDHVLGIGQASLTLAQLTIRRVVDRALDLGTGCGIQLFHLLSHARHVTATDISERALAFTRFNLLLNAPALDLDPDDLADRVSLRLGSLLDPVAGERFDLVVSNPPFVITPRTSETAADELFTYRDGGLPGDDIVATLVRRLPSVLVPGGVAQMLGNWEIQADAPSWHSRLESWLDPDTEAWVIQREQLSPAAYAETWLRDASENRDPQLYERVYRAYLEDFGTRNVEAVGFGMVWLRRSGAAPAHDGGGEVKANDAGRGMLRRFEELTYPLEQPIGPHLAAAVERHDWLDAHRGDFADQRLAVAEDVTEERHQRPGAEHPGVILLRQGGGLRRTNLMSSELAGLVSASDGELTVGQLVTALAALLEQPGEEFAARLLEEARNLVLDGFLLPAAG</sequence>
<name>A0ABQ5MPR7_9MICC</name>
<comment type="caution">
    <text evidence="8">The sequence shown here is derived from an EMBL/GenBank/DDBJ whole genome shotgun (WGS) entry which is preliminary data.</text>
</comment>
<keyword evidence="2 8" id="KW-0489">Methyltransferase</keyword>
<dbReference type="InterPro" id="IPR002052">
    <property type="entry name" value="DNA_methylase_N6_adenine_CS"/>
</dbReference>
<dbReference type="EMBL" id="BRVS01000001">
    <property type="protein sequence ID" value="GLB65985.1"/>
    <property type="molecule type" value="Genomic_DNA"/>
</dbReference>
<dbReference type="GO" id="GO:0008168">
    <property type="term" value="F:methyltransferase activity"/>
    <property type="evidence" value="ECO:0007669"/>
    <property type="project" value="UniProtKB-KW"/>
</dbReference>
<dbReference type="GO" id="GO:0032259">
    <property type="term" value="P:methylation"/>
    <property type="evidence" value="ECO:0007669"/>
    <property type="project" value="UniProtKB-KW"/>
</dbReference>
<feature type="domain" description="Methyltransferase small" evidence="5">
    <location>
        <begin position="179"/>
        <end position="307"/>
    </location>
</feature>
<dbReference type="SUPFAM" id="SSF53335">
    <property type="entry name" value="S-adenosyl-L-methionine-dependent methyltransferases"/>
    <property type="match status" value="1"/>
</dbReference>
<dbReference type="PANTHER" id="PTHR45875">
    <property type="entry name" value="METHYLTRANSFERASE N6AMT1"/>
    <property type="match status" value="1"/>
</dbReference>
<feature type="domain" description="DUF7782" evidence="7">
    <location>
        <begin position="468"/>
        <end position="576"/>
    </location>
</feature>
<protein>
    <submittedName>
        <fullName evidence="8">Methyltransferase</fullName>
    </submittedName>
</protein>
<feature type="domain" description="DUF7059" evidence="6">
    <location>
        <begin position="65"/>
        <end position="154"/>
    </location>
</feature>
<dbReference type="CDD" id="cd02440">
    <property type="entry name" value="AdoMet_MTases"/>
    <property type="match status" value="1"/>
</dbReference>
<dbReference type="Pfam" id="PF23186">
    <property type="entry name" value="DUF7059"/>
    <property type="match status" value="1"/>
</dbReference>
<dbReference type="InterPro" id="IPR029063">
    <property type="entry name" value="SAM-dependent_MTases_sf"/>
</dbReference>
<dbReference type="InterPro" id="IPR056684">
    <property type="entry name" value="DUF7782"/>
</dbReference>
<comment type="similarity">
    <text evidence="1">Belongs to the eukaryotic/archaeal PrmC-related family.</text>
</comment>
<evidence type="ECO:0000259" key="5">
    <source>
        <dbReference type="Pfam" id="PF05175"/>
    </source>
</evidence>
<gene>
    <name evidence="8" type="ORF">AHIS1636_04240</name>
</gene>
<dbReference type="InterPro" id="IPR052190">
    <property type="entry name" value="Euk-Arch_PrmC-MTase"/>
</dbReference>
<dbReference type="Pfam" id="PF25004">
    <property type="entry name" value="DUF7782"/>
    <property type="match status" value="1"/>
</dbReference>
<dbReference type="PANTHER" id="PTHR45875:SF1">
    <property type="entry name" value="METHYLTRANSFERASE N6AMT1"/>
    <property type="match status" value="1"/>
</dbReference>
<evidence type="ECO:0000259" key="7">
    <source>
        <dbReference type="Pfam" id="PF25004"/>
    </source>
</evidence>
<dbReference type="InterPro" id="IPR007848">
    <property type="entry name" value="Small_mtfrase_dom"/>
</dbReference>
<dbReference type="Pfam" id="PF05175">
    <property type="entry name" value="MTS"/>
    <property type="match status" value="1"/>
</dbReference>
<dbReference type="Proteomes" id="UP001209654">
    <property type="component" value="Unassembled WGS sequence"/>
</dbReference>
<accession>A0ABQ5MPR7</accession>
<keyword evidence="4" id="KW-0949">S-adenosyl-L-methionine</keyword>
<reference evidence="8 9" key="1">
    <citation type="journal article" date="2023" name="Int. J. Syst. Evol. Microbiol.">
        <title>Arthrobacter mangrovi sp. nov., an actinobacterium isolated from the rhizosphere of a mangrove.</title>
        <authorList>
            <person name="Hamada M."/>
            <person name="Saitou S."/>
            <person name="Enomoto N."/>
            <person name="Nanri K."/>
            <person name="Hidaka K."/>
            <person name="Miura T."/>
            <person name="Tamura T."/>
        </authorList>
    </citation>
    <scope>NUCLEOTIDE SEQUENCE [LARGE SCALE GENOMIC DNA]</scope>
    <source>
        <strain evidence="8 9">NBRC 112813</strain>
    </source>
</reference>
<evidence type="ECO:0000256" key="4">
    <source>
        <dbReference type="ARBA" id="ARBA00022691"/>
    </source>
</evidence>
<dbReference type="Gene3D" id="3.40.50.150">
    <property type="entry name" value="Vaccinia Virus protein VP39"/>
    <property type="match status" value="1"/>
</dbReference>
<evidence type="ECO:0000313" key="9">
    <source>
        <dbReference type="Proteomes" id="UP001209654"/>
    </source>
</evidence>
<evidence type="ECO:0000313" key="8">
    <source>
        <dbReference type="EMBL" id="GLB65985.1"/>
    </source>
</evidence>
<evidence type="ECO:0000256" key="2">
    <source>
        <dbReference type="ARBA" id="ARBA00022603"/>
    </source>
</evidence>
<evidence type="ECO:0000256" key="3">
    <source>
        <dbReference type="ARBA" id="ARBA00022679"/>
    </source>
</evidence>
<evidence type="ECO:0000259" key="6">
    <source>
        <dbReference type="Pfam" id="PF23186"/>
    </source>
</evidence>
<proteinExistence type="inferred from homology"/>